<evidence type="ECO:0000259" key="4">
    <source>
        <dbReference type="PROSITE" id="PS50045"/>
    </source>
</evidence>
<name>A0AAP8SNC6_9GAMM</name>
<keyword evidence="1" id="KW-0547">Nucleotide-binding</keyword>
<dbReference type="Pfam" id="PF00158">
    <property type="entry name" value="Sigma54_activat"/>
    <property type="match status" value="1"/>
</dbReference>
<proteinExistence type="predicted"/>
<reference evidence="5 6" key="1">
    <citation type="submission" date="2018-01" db="EMBL/GenBank/DDBJ databases">
        <title>The draft genome sequence of Halioglobus japonicus S1-36.</title>
        <authorList>
            <person name="Du Z.-J."/>
            <person name="Shi M.-J."/>
        </authorList>
    </citation>
    <scope>NUCLEOTIDE SEQUENCE [LARGE SCALE GENOMIC DNA]</scope>
    <source>
        <strain evidence="5 6">S1-36</strain>
    </source>
</reference>
<dbReference type="GO" id="GO:0005524">
    <property type="term" value="F:ATP binding"/>
    <property type="evidence" value="ECO:0007669"/>
    <property type="project" value="UniProtKB-KW"/>
</dbReference>
<keyword evidence="2" id="KW-0067">ATP-binding</keyword>
<dbReference type="SUPFAM" id="SSF52540">
    <property type="entry name" value="P-loop containing nucleoside triphosphate hydrolases"/>
    <property type="match status" value="1"/>
</dbReference>
<dbReference type="InterPro" id="IPR002078">
    <property type="entry name" value="Sigma_54_int"/>
</dbReference>
<dbReference type="PROSITE" id="PS50045">
    <property type="entry name" value="SIGMA54_INTERACT_4"/>
    <property type="match status" value="1"/>
</dbReference>
<evidence type="ECO:0000256" key="1">
    <source>
        <dbReference type="ARBA" id="ARBA00022741"/>
    </source>
</evidence>
<dbReference type="AlphaFoldDB" id="A0AAP8SNC6"/>
<evidence type="ECO:0000313" key="5">
    <source>
        <dbReference type="EMBL" id="PLW86384.1"/>
    </source>
</evidence>
<accession>A0AAP8SNC6</accession>
<dbReference type="InterPro" id="IPR027417">
    <property type="entry name" value="P-loop_NTPase"/>
</dbReference>
<sequence>MIFIGRSVGRSAAMQSVDKTIDSLAYSDAIGFVVGESGTGKELAAESAHQHRKRCGNAFISISRSTIPGELITSELVGCIKVAFTGASSNREGVASVANGGTFFSLRNLSNLRNLRNLRNESRTTKDAVAFSSSVDEHSSIVGCAVNERPVRSNVP</sequence>
<comment type="caution">
    <text evidence="5">The sequence shown here is derived from an EMBL/GenBank/DDBJ whole genome shotgun (WGS) entry which is preliminary data.</text>
</comment>
<dbReference type="GO" id="GO:0003677">
    <property type="term" value="F:DNA binding"/>
    <property type="evidence" value="ECO:0007669"/>
    <property type="project" value="UniProtKB-KW"/>
</dbReference>
<dbReference type="EMBL" id="PKUR01000002">
    <property type="protein sequence ID" value="PLW86384.1"/>
    <property type="molecule type" value="Genomic_DNA"/>
</dbReference>
<dbReference type="KEGG" id="hja:BST95_09105"/>
<dbReference type="Gene3D" id="3.40.50.300">
    <property type="entry name" value="P-loop containing nucleotide triphosphate hydrolases"/>
    <property type="match status" value="1"/>
</dbReference>
<evidence type="ECO:0000256" key="3">
    <source>
        <dbReference type="ARBA" id="ARBA00023125"/>
    </source>
</evidence>
<dbReference type="GO" id="GO:0006355">
    <property type="term" value="P:regulation of DNA-templated transcription"/>
    <property type="evidence" value="ECO:0007669"/>
    <property type="project" value="InterPro"/>
</dbReference>
<dbReference type="PANTHER" id="PTHR32071:SF117">
    <property type="entry name" value="PTS-DEPENDENT DIHYDROXYACETONE KINASE OPERON REGULATORY PROTEIN-RELATED"/>
    <property type="match status" value="1"/>
</dbReference>
<dbReference type="PANTHER" id="PTHR32071">
    <property type="entry name" value="TRANSCRIPTIONAL REGULATORY PROTEIN"/>
    <property type="match status" value="1"/>
</dbReference>
<evidence type="ECO:0000313" key="6">
    <source>
        <dbReference type="Proteomes" id="UP000235162"/>
    </source>
</evidence>
<evidence type="ECO:0000256" key="2">
    <source>
        <dbReference type="ARBA" id="ARBA00022840"/>
    </source>
</evidence>
<keyword evidence="3" id="KW-0238">DNA-binding</keyword>
<gene>
    <name evidence="5" type="ORF">C0029_08145</name>
</gene>
<dbReference type="Proteomes" id="UP000235162">
    <property type="component" value="Unassembled WGS sequence"/>
</dbReference>
<protein>
    <recommendedName>
        <fullName evidence="4">Sigma-54 factor interaction domain-containing protein</fullName>
    </recommendedName>
</protein>
<organism evidence="5 6">
    <name type="scientific">Halioglobus japonicus</name>
    <dbReference type="NCBI Taxonomy" id="930805"/>
    <lineage>
        <taxon>Bacteria</taxon>
        <taxon>Pseudomonadati</taxon>
        <taxon>Pseudomonadota</taxon>
        <taxon>Gammaproteobacteria</taxon>
        <taxon>Cellvibrionales</taxon>
        <taxon>Halieaceae</taxon>
        <taxon>Halioglobus</taxon>
    </lineage>
</organism>
<keyword evidence="6" id="KW-1185">Reference proteome</keyword>
<feature type="domain" description="Sigma-54 factor interaction" evidence="4">
    <location>
        <begin position="7"/>
        <end position="93"/>
    </location>
</feature>